<dbReference type="Pfam" id="PF14929">
    <property type="entry name" value="TAF1_subA"/>
    <property type="match status" value="1"/>
</dbReference>
<protein>
    <submittedName>
        <fullName evidence="1">DgyrCDS7622</fullName>
    </submittedName>
</protein>
<dbReference type="AlphaFoldDB" id="A0A7I8VRJ3"/>
<evidence type="ECO:0000313" key="2">
    <source>
        <dbReference type="Proteomes" id="UP000549394"/>
    </source>
</evidence>
<organism evidence="1 2">
    <name type="scientific">Dimorphilus gyrociliatus</name>
    <dbReference type="NCBI Taxonomy" id="2664684"/>
    <lineage>
        <taxon>Eukaryota</taxon>
        <taxon>Metazoa</taxon>
        <taxon>Spiralia</taxon>
        <taxon>Lophotrochozoa</taxon>
        <taxon>Annelida</taxon>
        <taxon>Polychaeta</taxon>
        <taxon>Polychaeta incertae sedis</taxon>
        <taxon>Dinophilidae</taxon>
        <taxon>Dimorphilus</taxon>
    </lineage>
</organism>
<name>A0A7I8VRJ3_9ANNE</name>
<dbReference type="PANTHER" id="PTHR32122">
    <property type="entry name" value="TATA BOX-BINDING PROTEIN ASSOCIATED FACTOR RNA POLYMERASE I SUBUNIT A"/>
    <property type="match status" value="1"/>
</dbReference>
<dbReference type="PANTHER" id="PTHR32122:SF1">
    <property type="entry name" value="TATA BOX-BINDING PROTEIN-ASSOCIATED FACTOR RNA POLYMERASE I SUBUNIT A"/>
    <property type="match status" value="1"/>
</dbReference>
<dbReference type="GO" id="GO:0000120">
    <property type="term" value="C:RNA polymerase I transcription regulator complex"/>
    <property type="evidence" value="ECO:0007669"/>
    <property type="project" value="InterPro"/>
</dbReference>
<dbReference type="EMBL" id="CAJFCJ010000009">
    <property type="protein sequence ID" value="CAD5118948.1"/>
    <property type="molecule type" value="Genomic_DNA"/>
</dbReference>
<accession>A0A7I8VRJ3</accession>
<evidence type="ECO:0000313" key="1">
    <source>
        <dbReference type="EMBL" id="CAD5118948.1"/>
    </source>
</evidence>
<dbReference type="InterPro" id="IPR052669">
    <property type="entry name" value="SL1/TIF-IB_Component"/>
</dbReference>
<dbReference type="SUPFAM" id="SSF48452">
    <property type="entry name" value="TPR-like"/>
    <property type="match status" value="1"/>
</dbReference>
<proteinExistence type="predicted"/>
<dbReference type="Proteomes" id="UP000549394">
    <property type="component" value="Unassembled WGS sequence"/>
</dbReference>
<sequence>MPNRLKRLHNVVQVLDKFRVKFKKMSNFVYFNPSTSEKDYVLSEIIKLILQSDELPPSNECLQWYTQSKDNENESDRILGQETKYFTSSSYDKLTNKIIDNLLNHNFDDVLSNLLKQITLPTNSQYARHGFSFFRLALECFRRKGEESLSDMSELIKLLVRWTIVSREHVIIEYARMLEQYGEYEQAQASFIKTKKSGLKKASQWEKELETLYLGQKAVSEYLLAINRYSSKVVMENSTEDFEPPNKKRRKNDTNKIVQSTILSKVLPYFVRILDMPSANYDFYTKLSVEIKCNNGQLEDAIKLLKAYSLKNPRNPTPFRELYSLYLKDLGDVKPAIEYLEKFCQLCPSDDLCIELCEMQMRHEYSSLICINVLMKYLEYPCNTDKRKAWKFLAALLLDIMDKFVNLI</sequence>
<keyword evidence="2" id="KW-1185">Reference proteome</keyword>
<dbReference type="GO" id="GO:0006360">
    <property type="term" value="P:transcription by RNA polymerase I"/>
    <property type="evidence" value="ECO:0007669"/>
    <property type="project" value="InterPro"/>
</dbReference>
<dbReference type="InterPro" id="IPR011990">
    <property type="entry name" value="TPR-like_helical_dom_sf"/>
</dbReference>
<reference evidence="1 2" key="1">
    <citation type="submission" date="2020-08" db="EMBL/GenBank/DDBJ databases">
        <authorList>
            <person name="Hejnol A."/>
        </authorList>
    </citation>
    <scope>NUCLEOTIDE SEQUENCE [LARGE SCALE GENOMIC DNA]</scope>
</reference>
<gene>
    <name evidence="1" type="ORF">DGYR_LOCUS7249</name>
</gene>
<dbReference type="InterPro" id="IPR039495">
    <property type="entry name" value="TAF1A"/>
</dbReference>
<comment type="caution">
    <text evidence="1">The sequence shown here is derived from an EMBL/GenBank/DDBJ whole genome shotgun (WGS) entry which is preliminary data.</text>
</comment>
<dbReference type="Gene3D" id="1.25.40.10">
    <property type="entry name" value="Tetratricopeptide repeat domain"/>
    <property type="match status" value="1"/>
</dbReference>